<evidence type="ECO:0000256" key="1">
    <source>
        <dbReference type="ARBA" id="ARBA00022448"/>
    </source>
</evidence>
<dbReference type="CDD" id="cd03230">
    <property type="entry name" value="ABC_DR_subfamily_A"/>
    <property type="match status" value="1"/>
</dbReference>
<dbReference type="Pfam" id="PF00005">
    <property type="entry name" value="ABC_tran"/>
    <property type="match status" value="1"/>
</dbReference>
<dbReference type="GO" id="GO:0016887">
    <property type="term" value="F:ATP hydrolysis activity"/>
    <property type="evidence" value="ECO:0007669"/>
    <property type="project" value="InterPro"/>
</dbReference>
<name>A0A9D2H2B1_9FIRM</name>
<dbReference type="SUPFAM" id="SSF52540">
    <property type="entry name" value="P-loop containing nucleoside triphosphate hydrolases"/>
    <property type="match status" value="1"/>
</dbReference>
<evidence type="ECO:0000256" key="2">
    <source>
        <dbReference type="ARBA" id="ARBA00022741"/>
    </source>
</evidence>
<feature type="domain" description="ABC transporter" evidence="4">
    <location>
        <begin position="1"/>
        <end position="227"/>
    </location>
</feature>
<dbReference type="InterPro" id="IPR003593">
    <property type="entry name" value="AAA+_ATPase"/>
</dbReference>
<dbReference type="PANTHER" id="PTHR42939">
    <property type="entry name" value="ABC TRANSPORTER ATP-BINDING PROTEIN ALBC-RELATED"/>
    <property type="match status" value="1"/>
</dbReference>
<reference evidence="5" key="2">
    <citation type="submission" date="2021-04" db="EMBL/GenBank/DDBJ databases">
        <authorList>
            <person name="Gilroy R."/>
        </authorList>
    </citation>
    <scope>NUCLEOTIDE SEQUENCE</scope>
    <source>
        <strain evidence="5">CHK156-179</strain>
    </source>
</reference>
<dbReference type="InterPro" id="IPR027417">
    <property type="entry name" value="P-loop_NTPase"/>
</dbReference>
<protein>
    <submittedName>
        <fullName evidence="5">ABC transporter ATP-binding protein</fullName>
    </submittedName>
</protein>
<dbReference type="SMART" id="SM00382">
    <property type="entry name" value="AAA"/>
    <property type="match status" value="1"/>
</dbReference>
<dbReference type="EMBL" id="DXAJ01000035">
    <property type="protein sequence ID" value="HJA02226.1"/>
    <property type="molecule type" value="Genomic_DNA"/>
</dbReference>
<organism evidence="5 6">
    <name type="scientific">Candidatus Gallimonas gallistercoris</name>
    <dbReference type="NCBI Taxonomy" id="2838602"/>
    <lineage>
        <taxon>Bacteria</taxon>
        <taxon>Bacillati</taxon>
        <taxon>Bacillota</taxon>
        <taxon>Clostridia</taxon>
        <taxon>Candidatus Gallimonas</taxon>
    </lineage>
</organism>
<dbReference type="PANTHER" id="PTHR42939:SF3">
    <property type="entry name" value="ABC TRANSPORTER ATP-BINDING COMPONENT"/>
    <property type="match status" value="1"/>
</dbReference>
<evidence type="ECO:0000259" key="4">
    <source>
        <dbReference type="PROSITE" id="PS50893"/>
    </source>
</evidence>
<dbReference type="GO" id="GO:0005524">
    <property type="term" value="F:ATP binding"/>
    <property type="evidence" value="ECO:0007669"/>
    <property type="project" value="UniProtKB-KW"/>
</dbReference>
<keyword evidence="2" id="KW-0547">Nucleotide-binding</keyword>
<dbReference type="InterPro" id="IPR003439">
    <property type="entry name" value="ABC_transporter-like_ATP-bd"/>
</dbReference>
<proteinExistence type="predicted"/>
<evidence type="ECO:0000313" key="5">
    <source>
        <dbReference type="EMBL" id="HJA02226.1"/>
    </source>
</evidence>
<evidence type="ECO:0000256" key="3">
    <source>
        <dbReference type="ARBA" id="ARBA00022840"/>
    </source>
</evidence>
<gene>
    <name evidence="5" type="ORF">H9797_02455</name>
</gene>
<dbReference type="PROSITE" id="PS50893">
    <property type="entry name" value="ABC_TRANSPORTER_2"/>
    <property type="match status" value="1"/>
</dbReference>
<dbReference type="InterPro" id="IPR051782">
    <property type="entry name" value="ABC_Transporter_VariousFunc"/>
</dbReference>
<comment type="caution">
    <text evidence="5">The sequence shown here is derived from an EMBL/GenBank/DDBJ whole genome shotgun (WGS) entry which is preliminary data.</text>
</comment>
<reference evidence="5" key="1">
    <citation type="journal article" date="2021" name="PeerJ">
        <title>Extensive microbial diversity within the chicken gut microbiome revealed by metagenomics and culture.</title>
        <authorList>
            <person name="Gilroy R."/>
            <person name="Ravi A."/>
            <person name="Getino M."/>
            <person name="Pursley I."/>
            <person name="Horton D.L."/>
            <person name="Alikhan N.F."/>
            <person name="Baker D."/>
            <person name="Gharbi K."/>
            <person name="Hall N."/>
            <person name="Watson M."/>
            <person name="Adriaenssens E.M."/>
            <person name="Foster-Nyarko E."/>
            <person name="Jarju S."/>
            <person name="Secka A."/>
            <person name="Antonio M."/>
            <person name="Oren A."/>
            <person name="Chaudhuri R.R."/>
            <person name="La Ragione R."/>
            <person name="Hildebrand F."/>
            <person name="Pallen M.J."/>
        </authorList>
    </citation>
    <scope>NUCLEOTIDE SEQUENCE</scope>
    <source>
        <strain evidence="5">CHK156-179</strain>
    </source>
</reference>
<keyword evidence="3 5" id="KW-0067">ATP-binding</keyword>
<evidence type="ECO:0000313" key="6">
    <source>
        <dbReference type="Proteomes" id="UP000824221"/>
    </source>
</evidence>
<keyword evidence="1" id="KW-0813">Transport</keyword>
<accession>A0A9D2H2B1</accession>
<dbReference type="Gene3D" id="3.40.50.300">
    <property type="entry name" value="P-loop containing nucleotide triphosphate hydrolases"/>
    <property type="match status" value="1"/>
</dbReference>
<dbReference type="AlphaFoldDB" id="A0A9D2H2B1"/>
<sequence>MNAIELHGLGKHYRGFTFGPIDLTLPSGCIMGLVGVNGAGKTTLFRLLLGMAKKEGGTVRLLGKDAEGNASLKEELGVVLESAGFPACLTPAEIGSFLKGCYSRWDGKKYEELLARFRVGEVKYSALSRGMKMKLLLAAALSHEPKLLLLDEATSGLDPVARQDILDMLMEFTRDEAHSVLFSSHIADDLEKVCDYVTFLHGGKVLLSEEKDALLECYGVLNCSEEEFSEIPREAVVSFRRSPYGVTAVVRQEALPIGVQVQRVGLEELFRALVQEEEHV</sequence>
<dbReference type="Proteomes" id="UP000824221">
    <property type="component" value="Unassembled WGS sequence"/>
</dbReference>